<dbReference type="PANTHER" id="PTHR39083:SF1">
    <property type="entry name" value="CYCLIC DI-GMP-BINDING PROTEIN"/>
    <property type="match status" value="1"/>
</dbReference>
<dbReference type="GO" id="GO:0006011">
    <property type="term" value="P:UDP-alpha-D-glucose metabolic process"/>
    <property type="evidence" value="ECO:0007669"/>
    <property type="project" value="InterPro"/>
</dbReference>
<dbReference type="Pfam" id="PF03170">
    <property type="entry name" value="BcsB"/>
    <property type="match status" value="1"/>
</dbReference>
<keyword evidence="11 15" id="KW-0135">Cellulose biosynthesis</keyword>
<dbReference type="EMBL" id="PIPJ01000007">
    <property type="protein sequence ID" value="RUO19644.1"/>
    <property type="molecule type" value="Genomic_DNA"/>
</dbReference>
<keyword evidence="8 15" id="KW-0997">Cell inner membrane</keyword>
<dbReference type="Gene3D" id="2.60.120.260">
    <property type="entry name" value="Galactose-binding domain-like"/>
    <property type="match status" value="2"/>
</dbReference>
<comment type="function">
    <text evidence="1 15">Binds the cellulose synthase activator, bis-(3'-5') cyclic diguanylic acid (c-di-GMP).</text>
</comment>
<comment type="similarity">
    <text evidence="4 15">Belongs to the AcsB/BcsB family.</text>
</comment>
<gene>
    <name evidence="16" type="ORF">CWE08_09435</name>
</gene>
<comment type="caution">
    <text evidence="16">The sequence shown here is derived from an EMBL/GenBank/DDBJ whole genome shotgun (WGS) entry which is preliminary data.</text>
</comment>
<evidence type="ECO:0000256" key="2">
    <source>
        <dbReference type="ARBA" id="ARBA00004377"/>
    </source>
</evidence>
<comment type="subunit">
    <text evidence="5 15">Tightly associated with the cellulose synthase catalytic subunit.</text>
</comment>
<feature type="chain" id="PRO_5018818322" description="Cyclic di-GMP-binding protein" evidence="15">
    <location>
        <begin position="28"/>
        <end position="783"/>
    </location>
</feature>
<dbReference type="RefSeq" id="WP_126767760.1">
    <property type="nucleotide sequence ID" value="NZ_PIPJ01000007.1"/>
</dbReference>
<reference evidence="17" key="1">
    <citation type="journal article" date="2018" name="Front. Microbiol.">
        <title>Genome-Based Analysis Reveals the Taxonomy and Diversity of the Family Idiomarinaceae.</title>
        <authorList>
            <person name="Liu Y."/>
            <person name="Lai Q."/>
            <person name="Shao Z."/>
        </authorList>
    </citation>
    <scope>NUCLEOTIDE SEQUENCE [LARGE SCALE GENOMIC DNA]</scope>
    <source>
        <strain evidence="17">GBPy7</strain>
    </source>
</reference>
<dbReference type="GO" id="GO:0030244">
    <property type="term" value="P:cellulose biosynthetic process"/>
    <property type="evidence" value="ECO:0007669"/>
    <property type="project" value="UniProtKB-KW"/>
</dbReference>
<keyword evidence="12 15" id="KW-1133">Transmembrane helix</keyword>
<dbReference type="Proteomes" id="UP000288395">
    <property type="component" value="Unassembled WGS sequence"/>
</dbReference>
<name>A0A432VTA7_9GAMM</name>
<evidence type="ECO:0000256" key="14">
    <source>
        <dbReference type="ARBA" id="ARBA00033444"/>
    </source>
</evidence>
<dbReference type="GO" id="GO:0005886">
    <property type="term" value="C:plasma membrane"/>
    <property type="evidence" value="ECO:0007669"/>
    <property type="project" value="UniProtKB-SubCell"/>
</dbReference>
<feature type="transmembrane region" description="Helical" evidence="15">
    <location>
        <begin position="746"/>
        <end position="769"/>
    </location>
</feature>
<evidence type="ECO:0000256" key="10">
    <source>
        <dbReference type="ARBA" id="ARBA00022692"/>
    </source>
</evidence>
<dbReference type="InterPro" id="IPR003920">
    <property type="entry name" value="Cell_synth_B"/>
</dbReference>
<dbReference type="PRINTS" id="PR01440">
    <property type="entry name" value="CELLSNTHASEB"/>
</dbReference>
<evidence type="ECO:0000256" key="8">
    <source>
        <dbReference type="ARBA" id="ARBA00022519"/>
    </source>
</evidence>
<keyword evidence="17" id="KW-1185">Reference proteome</keyword>
<evidence type="ECO:0000256" key="5">
    <source>
        <dbReference type="ARBA" id="ARBA00011437"/>
    </source>
</evidence>
<protein>
    <recommendedName>
        <fullName evidence="6 15">Cyclic di-GMP-binding protein</fullName>
    </recommendedName>
    <alternativeName>
        <fullName evidence="14 15">Cellulose synthase regulatory subunit</fullName>
    </alternativeName>
</protein>
<evidence type="ECO:0000313" key="16">
    <source>
        <dbReference type="EMBL" id="RUO19644.1"/>
    </source>
</evidence>
<evidence type="ECO:0000313" key="17">
    <source>
        <dbReference type="Proteomes" id="UP000288395"/>
    </source>
</evidence>
<evidence type="ECO:0000256" key="12">
    <source>
        <dbReference type="ARBA" id="ARBA00022989"/>
    </source>
</evidence>
<evidence type="ECO:0000256" key="13">
    <source>
        <dbReference type="ARBA" id="ARBA00023136"/>
    </source>
</evidence>
<evidence type="ECO:0000256" key="7">
    <source>
        <dbReference type="ARBA" id="ARBA00022475"/>
    </source>
</evidence>
<dbReference type="AlphaFoldDB" id="A0A432VTA7"/>
<dbReference type="UniPathway" id="UPA00694"/>
<accession>A0A432VTA7</accession>
<sequence length="783" mass="88400">MQQPLVFLSSFVFACAAGLAFVSPVQAQTQTQEQAQQQAQQQGENQALSRSQRQLQQRLLELPPVYESNVVDLPTHEFSYTFRELGSGRPLRIDGMATTLSLGFGSRADQISEGGTLYLNYQYSPTLVRDISQFRVRFNGELVRAVRVNVAEAEQRHQLRVSLPAEYFSDYNEITFELLAEAHGDQCSVVSPSAWLEFSGDSRIEFNRRQLVLANELSWFPEPFFDVRDFTRAEFHYVIPERMDTNIVQAAGIFTSYFGAQADWRSVSTELYRYRNDAAFEHEVHRWPDHHAIVFLTNDERPWLFRDYPEVSEPTVRMITNPVNQVYKMLLVQAPDTAGLITAAQGLVTHPAGLTGPQVSFNAEEVQYRLQPRDAYSAPRWISTKEPVTFSELVEFDNDLQRTGYRNSPVSVNLRLPPDLFVWQRKGIPVDLKFRYTPPIELDESRLRVYINDDFIRGYTLNQSGFGGASERIRVPLLDSNPFTQPALNVPAFKLGAINRLDFEFSFSARSEECRVRPIGNTMGAIDGDSSIDIRGYEHYTEMPNLQLFAKTGYPFSRYDDLANSILVVSDSPTDEEFIAAMQALALIGSATGYPGTLLEVMQVADVPENTRADILISGGPALRAWLQRFGRATLDKQLGHHGLAGEQQLFFGDDEAATVSGPSAAVVSFQSPLHSSATVVALTANQDDFLNKVTELLRSSERTMDVSGFMSLLTPGNDRHLPGYELYYVGELSFFKRMYFHLARYPVLVSVLTLVALVTLVMVLYWFFSGLARRRLERRGDV</sequence>
<evidence type="ECO:0000256" key="3">
    <source>
        <dbReference type="ARBA" id="ARBA00005186"/>
    </source>
</evidence>
<evidence type="ECO:0000256" key="9">
    <source>
        <dbReference type="ARBA" id="ARBA00022636"/>
    </source>
</evidence>
<evidence type="ECO:0000256" key="1">
    <source>
        <dbReference type="ARBA" id="ARBA00002057"/>
    </source>
</evidence>
<keyword evidence="10 15" id="KW-0812">Transmembrane</keyword>
<evidence type="ECO:0000256" key="6">
    <source>
        <dbReference type="ARBA" id="ARBA00021844"/>
    </source>
</evidence>
<dbReference type="PANTHER" id="PTHR39083">
    <property type="entry name" value="CYCLIC DI-GMP-BINDING PROTEIN"/>
    <property type="match status" value="1"/>
</dbReference>
<evidence type="ECO:0000256" key="15">
    <source>
        <dbReference type="RuleBase" id="RU365021"/>
    </source>
</evidence>
<keyword evidence="7 15" id="KW-1003">Cell membrane</keyword>
<evidence type="ECO:0000256" key="11">
    <source>
        <dbReference type="ARBA" id="ARBA00022916"/>
    </source>
</evidence>
<dbReference type="InterPro" id="IPR018513">
    <property type="entry name" value="Cell_synthase_bac"/>
</dbReference>
<organism evidence="16 17">
    <name type="scientific">Aliidiomarina iranensis</name>
    <dbReference type="NCBI Taxonomy" id="1434071"/>
    <lineage>
        <taxon>Bacteria</taxon>
        <taxon>Pseudomonadati</taxon>
        <taxon>Pseudomonadota</taxon>
        <taxon>Gammaproteobacteria</taxon>
        <taxon>Alteromonadales</taxon>
        <taxon>Idiomarinaceae</taxon>
        <taxon>Aliidiomarina</taxon>
    </lineage>
</organism>
<evidence type="ECO:0000256" key="4">
    <source>
        <dbReference type="ARBA" id="ARBA00010714"/>
    </source>
</evidence>
<dbReference type="OrthoDB" id="9806702at2"/>
<keyword evidence="13 15" id="KW-0472">Membrane</keyword>
<comment type="subcellular location">
    <subcellularLocation>
        <location evidence="2">Cell inner membrane</location>
        <topology evidence="2">Single-pass membrane protein</topology>
    </subcellularLocation>
</comment>
<comment type="pathway">
    <text evidence="3 15">Glycan metabolism; bacterial cellulose biosynthesis.</text>
</comment>
<proteinExistence type="inferred from homology"/>
<keyword evidence="15" id="KW-0732">Signal</keyword>
<feature type="signal peptide" evidence="15">
    <location>
        <begin position="1"/>
        <end position="27"/>
    </location>
</feature>
<keyword evidence="9 15" id="KW-0973">c-di-GMP</keyword>